<evidence type="ECO:0000256" key="1">
    <source>
        <dbReference type="SAM" id="SignalP"/>
    </source>
</evidence>
<evidence type="ECO:0000313" key="3">
    <source>
        <dbReference type="EMBL" id="PTB86829.1"/>
    </source>
</evidence>
<evidence type="ECO:0000313" key="5">
    <source>
        <dbReference type="Proteomes" id="UP000241514"/>
    </source>
</evidence>
<accession>A0A2T4CZ61</accession>
<dbReference type="Gene3D" id="3.20.20.140">
    <property type="entry name" value="Metal-dependent hydrolases"/>
    <property type="match status" value="1"/>
</dbReference>
<dbReference type="Pfam" id="PF01979">
    <property type="entry name" value="Amidohydro_1"/>
    <property type="match status" value="1"/>
</dbReference>
<dbReference type="InterPro" id="IPR006680">
    <property type="entry name" value="Amidohydro-rel"/>
</dbReference>
<keyword evidence="1" id="KW-0732">Signal</keyword>
<dbReference type="InterPro" id="IPR032466">
    <property type="entry name" value="Metal_Hydrolase"/>
</dbReference>
<dbReference type="EMBL" id="PYVG01000016">
    <property type="protein sequence ID" value="PTB89326.1"/>
    <property type="molecule type" value="Genomic_DNA"/>
</dbReference>
<keyword evidence="3" id="KW-0378">Hydrolase</keyword>
<evidence type="ECO:0000313" key="4">
    <source>
        <dbReference type="EMBL" id="PTB89326.1"/>
    </source>
</evidence>
<dbReference type="SUPFAM" id="SSF51338">
    <property type="entry name" value="Composite domain of metallo-dependent hydrolases"/>
    <property type="match status" value="1"/>
</dbReference>
<dbReference type="SUPFAM" id="SSF51556">
    <property type="entry name" value="Metallo-dependent hydrolases"/>
    <property type="match status" value="1"/>
</dbReference>
<dbReference type="EMBL" id="PYVN01000004">
    <property type="protein sequence ID" value="PTB86829.1"/>
    <property type="molecule type" value="Genomic_DNA"/>
</dbReference>
<feature type="chain" id="PRO_5044580709" evidence="1">
    <location>
        <begin position="23"/>
        <end position="430"/>
    </location>
</feature>
<organism evidence="3">
    <name type="scientific">Pseudidiomarina aestuarii</name>
    <dbReference type="NCBI Taxonomy" id="624146"/>
    <lineage>
        <taxon>Bacteria</taxon>
        <taxon>Pseudomonadati</taxon>
        <taxon>Pseudomonadota</taxon>
        <taxon>Gammaproteobacteria</taxon>
        <taxon>Alteromonadales</taxon>
        <taxon>Idiomarinaceae</taxon>
        <taxon>Pseudidiomarina</taxon>
    </lineage>
</organism>
<name>A0A2T4CZ61_9GAMM</name>
<evidence type="ECO:0000259" key="2">
    <source>
        <dbReference type="Pfam" id="PF01979"/>
    </source>
</evidence>
<dbReference type="GO" id="GO:0016810">
    <property type="term" value="F:hydrolase activity, acting on carbon-nitrogen (but not peptide) bonds"/>
    <property type="evidence" value="ECO:0007669"/>
    <property type="project" value="InterPro"/>
</dbReference>
<proteinExistence type="predicted"/>
<dbReference type="InterPro" id="IPR011059">
    <property type="entry name" value="Metal-dep_hydrolase_composite"/>
</dbReference>
<protein>
    <submittedName>
        <fullName evidence="3">Amidohydrolase</fullName>
    </submittedName>
</protein>
<comment type="caution">
    <text evidence="3">The sequence shown here is derived from an EMBL/GenBank/DDBJ whole genome shotgun (WGS) entry which is preliminary data.</text>
</comment>
<dbReference type="Proteomes" id="UP000241514">
    <property type="component" value="Unassembled WGS sequence"/>
</dbReference>
<reference evidence="3 5" key="1">
    <citation type="submission" date="2018-03" db="EMBL/GenBank/DDBJ databases">
        <title>Cross-interface Injection: A General Nanoliter Liquid Handling Method Applied to Single Cells Genome Amplification Automated Nanoliter Liquid Handling Applied to Single Cell Multiple Displacement Amplification.</title>
        <authorList>
            <person name="Yun J."/>
            <person name="Xu P."/>
            <person name="Xu J."/>
            <person name="Dai X."/>
            <person name="Wang Y."/>
            <person name="Zheng X."/>
            <person name="Cao C."/>
            <person name="Yi Q."/>
            <person name="Zhu Y."/>
            <person name="Wang L."/>
            <person name="Dong Z."/>
            <person name="Huang Y."/>
            <person name="Huang L."/>
            <person name="Du W."/>
        </authorList>
    </citation>
    <scope>NUCLEOTIDE SEQUENCE [LARGE SCALE GENOMIC DNA]</scope>
    <source>
        <strain evidence="4 5">A9-4</strain>
        <strain evidence="3">Z-D3-2</strain>
    </source>
</reference>
<feature type="signal peptide" evidence="1">
    <location>
        <begin position="1"/>
        <end position="22"/>
    </location>
</feature>
<dbReference type="PANTHER" id="PTHR43135">
    <property type="entry name" value="ALPHA-D-RIBOSE 1-METHYLPHOSPHONATE 5-TRIPHOSPHATE DIPHOSPHATASE"/>
    <property type="match status" value="1"/>
</dbReference>
<dbReference type="InterPro" id="IPR051781">
    <property type="entry name" value="Metallo-dep_Hydrolase"/>
</dbReference>
<gene>
    <name evidence="4" type="ORF">C9928_04060</name>
    <name evidence="3" type="ORF">C9940_00855</name>
</gene>
<dbReference type="PANTHER" id="PTHR43135:SF3">
    <property type="entry name" value="ALPHA-D-RIBOSE 1-METHYLPHOSPHONATE 5-TRIPHOSPHATE DIPHOSPHATASE"/>
    <property type="match status" value="1"/>
</dbReference>
<feature type="domain" description="Amidohydrolase-related" evidence="2">
    <location>
        <begin position="217"/>
        <end position="412"/>
    </location>
</feature>
<sequence length="430" mass="46794">MKNLMKAVLAASVIGASVAATAHDMVPGEPQQQPILLQGGTLYTITNGIQEDTDLLFAEGKITAIGRDLAAPENAQVIDVTGKHIYPGLIALDTTLGLVEIGAVRATDDQDEVGNITPEVSGHTAYNPDSEVIPTIRYNGITHAQIVPQGNLIMGRSSLLQTDGWTYEDAAEALNVGVHLSWPRAGLNTAWWERRSPEEQRKANAEALEELKQAFIDARAYYDAKQAGELNGTDLRWEAMSGLFDGSSTLFVHANDKRQMEQAIDFSQEHGFELVLMGARDAWRMTEQLAAAEVPVVYGAMYGLPSRHDEAYDQAYATPAALADAGVNFALSYPGYWDIRNLAFAAGNSVAYGLDHATALEAITLKPAQVMGVADKVGSLEIGKQASIVVSEGDILNHLEQDIQLMFIDGRLVDLNNRHMQLYKKYQQKP</sequence>
<dbReference type="RefSeq" id="WP_417656897.1">
    <property type="nucleotide sequence ID" value="NZ_JBLXDX010000002.1"/>
</dbReference>
<dbReference type="AlphaFoldDB" id="A0A2T4CZ61"/>